<evidence type="ECO:0000256" key="1">
    <source>
        <dbReference type="SAM" id="MobiDB-lite"/>
    </source>
</evidence>
<dbReference type="Pfam" id="PF05569">
    <property type="entry name" value="Peptidase_M56"/>
    <property type="match status" value="1"/>
</dbReference>
<dbReference type="PANTHER" id="PTHR34978:SF3">
    <property type="entry name" value="SLR0241 PROTEIN"/>
    <property type="match status" value="1"/>
</dbReference>
<dbReference type="InterPro" id="IPR008756">
    <property type="entry name" value="Peptidase_M56"/>
</dbReference>
<evidence type="ECO:0000313" key="3">
    <source>
        <dbReference type="EMBL" id="MDL5033059.1"/>
    </source>
</evidence>
<feature type="domain" description="Peptidase M56" evidence="2">
    <location>
        <begin position="22"/>
        <end position="272"/>
    </location>
</feature>
<dbReference type="EMBL" id="JASVDS010000003">
    <property type="protein sequence ID" value="MDL5033059.1"/>
    <property type="molecule type" value="Genomic_DNA"/>
</dbReference>
<keyword evidence="4" id="KW-1185">Reference proteome</keyword>
<evidence type="ECO:0000259" key="2">
    <source>
        <dbReference type="Pfam" id="PF05569"/>
    </source>
</evidence>
<dbReference type="InterPro" id="IPR052173">
    <property type="entry name" value="Beta-lactam_resp_regulator"/>
</dbReference>
<comment type="caution">
    <text evidence="3">The sequence shown here is derived from an EMBL/GenBank/DDBJ whole genome shotgun (WGS) entry which is preliminary data.</text>
</comment>
<organism evidence="3 4">
    <name type="scientific">Roseateles subflavus</name>
    <dbReference type="NCBI Taxonomy" id="3053353"/>
    <lineage>
        <taxon>Bacteria</taxon>
        <taxon>Pseudomonadati</taxon>
        <taxon>Pseudomonadota</taxon>
        <taxon>Betaproteobacteria</taxon>
        <taxon>Burkholderiales</taxon>
        <taxon>Sphaerotilaceae</taxon>
        <taxon>Roseateles</taxon>
    </lineage>
</organism>
<dbReference type="CDD" id="cd07341">
    <property type="entry name" value="M56_BlaR1_MecR1_like"/>
    <property type="match status" value="1"/>
</dbReference>
<dbReference type="RefSeq" id="WP_285983113.1">
    <property type="nucleotide sequence ID" value="NZ_JASVDS010000003.1"/>
</dbReference>
<protein>
    <submittedName>
        <fullName evidence="3">M56 family metallopeptidase</fullName>
    </submittedName>
</protein>
<proteinExistence type="predicted"/>
<sequence>MIELLAGPLAIRGLQWLEQQTVFLCAALLLMTLLRPMLMRAAGPRGVHAAWLAVPLGQLALQLPRPTVLPPLQVLALIPQLGPQPGTAGEMAAAPQAWEPGAVLLMWLAGVVLLLAMQWHAQGRMLTRLVRGPLVWRSPAGCSPALVGLWRPRLVLPADFRRRFTGPERALVLAHEAAHARRGDNAWTLLARLMVCLHWFNPLAWWALRRFAQDQELACDAVVLQHAPARDLALYAHALLKTGCAPSSTALWPPLAASWQSSHPLQRRVQMLKNHRTHVAHAGRIRLGAVVAAALLSLLGYALQGQAQAQSTGAPVDLRMTVRDGETLLGEPRVITREGQPATVAFQPAGADSGTAWRIELTPQALPDASYRLDLVLYQGEAAEAVARPRLVVKAGQPGRVEIGEAGRTLKIDLLARPAPEKSPEPARQARGLRESLPM</sequence>
<dbReference type="Proteomes" id="UP001238603">
    <property type="component" value="Unassembled WGS sequence"/>
</dbReference>
<reference evidence="3 4" key="1">
    <citation type="submission" date="2023-06" db="EMBL/GenBank/DDBJ databases">
        <title>Pelomonas sp. APW6 16S ribosomal RNA gene genome sequencing and assembly.</title>
        <authorList>
            <person name="Woo H."/>
        </authorList>
    </citation>
    <scope>NUCLEOTIDE SEQUENCE [LARGE SCALE GENOMIC DNA]</scope>
    <source>
        <strain evidence="3 4">APW6</strain>
    </source>
</reference>
<evidence type="ECO:0000313" key="4">
    <source>
        <dbReference type="Proteomes" id="UP001238603"/>
    </source>
</evidence>
<name>A0ABT7LJT1_9BURK</name>
<dbReference type="PANTHER" id="PTHR34978">
    <property type="entry name" value="POSSIBLE SENSOR-TRANSDUCER PROTEIN BLAR"/>
    <property type="match status" value="1"/>
</dbReference>
<feature type="region of interest" description="Disordered" evidence="1">
    <location>
        <begin position="417"/>
        <end position="439"/>
    </location>
</feature>
<accession>A0ABT7LJT1</accession>
<gene>
    <name evidence="3" type="ORF">QRD43_14185</name>
</gene>